<organism evidence="1 2">
    <name type="scientific">Zhihengliuella halotolerans</name>
    <dbReference type="NCBI Taxonomy" id="370736"/>
    <lineage>
        <taxon>Bacteria</taxon>
        <taxon>Bacillati</taxon>
        <taxon>Actinomycetota</taxon>
        <taxon>Actinomycetes</taxon>
        <taxon>Micrococcales</taxon>
        <taxon>Micrococcaceae</taxon>
        <taxon>Zhihengliuella</taxon>
    </lineage>
</organism>
<dbReference type="Proteomes" id="UP000292685">
    <property type="component" value="Unassembled WGS sequence"/>
</dbReference>
<dbReference type="RefSeq" id="WP_130449780.1">
    <property type="nucleotide sequence ID" value="NZ_SHLA01000001.1"/>
</dbReference>
<dbReference type="OrthoDB" id="3235220at2"/>
<proteinExistence type="predicted"/>
<gene>
    <name evidence="1" type="ORF">EV380_1017</name>
</gene>
<comment type="caution">
    <text evidence="1">The sequence shown here is derived from an EMBL/GenBank/DDBJ whole genome shotgun (WGS) entry which is preliminary data.</text>
</comment>
<evidence type="ECO:0000313" key="2">
    <source>
        <dbReference type="Proteomes" id="UP000292685"/>
    </source>
</evidence>
<sequence length="138" mass="14619">MAINTTVVGNGLLTIGAVGSEKIFASQVTECTLEPEHEAGDTRYVLSGESKSGNLVTTWTLSGNLLSDLGQTESLQEWLFDENGNEHPFEFSPNNTTGKKVVGVLQVRAVAFGGEANAEAEAEFEFPVTGTPAIESIV</sequence>
<evidence type="ECO:0000313" key="1">
    <source>
        <dbReference type="EMBL" id="RZU61447.1"/>
    </source>
</evidence>
<dbReference type="EMBL" id="SHLA01000001">
    <property type="protein sequence ID" value="RZU61447.1"/>
    <property type="molecule type" value="Genomic_DNA"/>
</dbReference>
<accession>A0A4Q8ABB7</accession>
<dbReference type="AlphaFoldDB" id="A0A4Q8ABB7"/>
<reference evidence="1 2" key="1">
    <citation type="submission" date="2019-02" db="EMBL/GenBank/DDBJ databases">
        <title>Sequencing the genomes of 1000 actinobacteria strains.</title>
        <authorList>
            <person name="Klenk H.-P."/>
        </authorList>
    </citation>
    <scope>NUCLEOTIDE SEQUENCE [LARGE SCALE GENOMIC DNA]</scope>
    <source>
        <strain evidence="1 2">DSM 17364</strain>
    </source>
</reference>
<keyword evidence="2" id="KW-1185">Reference proteome</keyword>
<name>A0A4Q8ABB7_9MICC</name>
<protein>
    <submittedName>
        <fullName evidence="1">Phage tail tube protein</fullName>
    </submittedName>
</protein>